<evidence type="ECO:0000313" key="1">
    <source>
        <dbReference type="EMBL" id="MDR6726056.1"/>
    </source>
</evidence>
<evidence type="ECO:0000313" key="2">
    <source>
        <dbReference type="Proteomes" id="UP001254832"/>
    </source>
</evidence>
<dbReference type="RefSeq" id="WP_310143888.1">
    <property type="nucleotide sequence ID" value="NZ_JAVDTR010000015.1"/>
</dbReference>
<sequence length="215" mass="24947">MSKKTYYFSSYVCEHGIVTNPSVISDSDQYRYLIRIPFKDRDQQKGKTAVVIMKNPSKAGRRDPLSTEEIRRISDETIYRVLDYLYKHSEIFSSVVILNLYANYASVLKDDEVKLKNSQENIVYKLTDNDSLVKNDAVIANIIAELKDGDRVIAAWGGYPGLKGFQGTYRERVTKVRELMKDKELWRVGDIVRKGTQIFPQHGSQWVDFERMELF</sequence>
<gene>
    <name evidence="1" type="ORF">J2W91_004562</name>
</gene>
<dbReference type="AlphaFoldDB" id="A0AAP5H6Q9"/>
<dbReference type="Pfam" id="PF07799">
    <property type="entry name" value="DUF1643"/>
    <property type="match status" value="1"/>
</dbReference>
<accession>A0AAP5H6Q9</accession>
<organism evidence="1 2">
    <name type="scientific">Paenibacillus amylolyticus</name>
    <dbReference type="NCBI Taxonomy" id="1451"/>
    <lineage>
        <taxon>Bacteria</taxon>
        <taxon>Bacillati</taxon>
        <taxon>Bacillota</taxon>
        <taxon>Bacilli</taxon>
        <taxon>Bacillales</taxon>
        <taxon>Paenibacillaceae</taxon>
        <taxon>Paenibacillus</taxon>
    </lineage>
</organism>
<reference evidence="1" key="1">
    <citation type="submission" date="2023-07" db="EMBL/GenBank/DDBJ databases">
        <title>Sorghum-associated microbial communities from plants grown in Nebraska, USA.</title>
        <authorList>
            <person name="Schachtman D."/>
        </authorList>
    </citation>
    <scope>NUCLEOTIDE SEQUENCE</scope>
    <source>
        <strain evidence="1">BE80</strain>
    </source>
</reference>
<comment type="caution">
    <text evidence="1">The sequence shown here is derived from an EMBL/GenBank/DDBJ whole genome shotgun (WGS) entry which is preliminary data.</text>
</comment>
<proteinExistence type="predicted"/>
<protein>
    <recommendedName>
        <fullName evidence="3">DUF1643 domain-containing protein</fullName>
    </recommendedName>
</protein>
<evidence type="ECO:0008006" key="3">
    <source>
        <dbReference type="Google" id="ProtNLM"/>
    </source>
</evidence>
<name>A0AAP5H6Q9_PAEAM</name>
<dbReference type="InterPro" id="IPR012441">
    <property type="entry name" value="DUF1643"/>
</dbReference>
<dbReference type="Proteomes" id="UP001254832">
    <property type="component" value="Unassembled WGS sequence"/>
</dbReference>
<dbReference type="EMBL" id="JAVDTR010000015">
    <property type="protein sequence ID" value="MDR6726056.1"/>
    <property type="molecule type" value="Genomic_DNA"/>
</dbReference>